<dbReference type="PRINTS" id="PR00922">
    <property type="entry name" value="DADACBPTASE3"/>
</dbReference>
<dbReference type="SUPFAM" id="SSF56601">
    <property type="entry name" value="beta-lactamase/transpeptidase-like"/>
    <property type="match status" value="1"/>
</dbReference>
<proteinExistence type="inferred from homology"/>
<gene>
    <name evidence="3" type="ORF">A3F84_04435</name>
</gene>
<dbReference type="AlphaFoldDB" id="A0A1F6C5A4"/>
<organism evidence="3 4">
    <name type="scientific">Handelsmanbacteria sp. (strain RIFCSPLOWO2_12_FULL_64_10)</name>
    <dbReference type="NCBI Taxonomy" id="1817868"/>
    <lineage>
        <taxon>Bacteria</taxon>
        <taxon>Candidatus Handelsmaniibacteriota</taxon>
    </lineage>
</organism>
<evidence type="ECO:0000313" key="4">
    <source>
        <dbReference type="Proteomes" id="UP000178606"/>
    </source>
</evidence>
<dbReference type="GO" id="GO:0000270">
    <property type="term" value="P:peptidoglycan metabolic process"/>
    <property type="evidence" value="ECO:0007669"/>
    <property type="project" value="TreeGrafter"/>
</dbReference>
<reference evidence="3 4" key="1">
    <citation type="journal article" date="2016" name="Nat. Commun.">
        <title>Thousands of microbial genomes shed light on interconnected biogeochemical processes in an aquifer system.</title>
        <authorList>
            <person name="Anantharaman K."/>
            <person name="Brown C.T."/>
            <person name="Hug L.A."/>
            <person name="Sharon I."/>
            <person name="Castelle C.J."/>
            <person name="Probst A.J."/>
            <person name="Thomas B.C."/>
            <person name="Singh A."/>
            <person name="Wilkins M.J."/>
            <person name="Karaoz U."/>
            <person name="Brodie E.L."/>
            <person name="Williams K.H."/>
            <person name="Hubbard S.S."/>
            <person name="Banfield J.F."/>
        </authorList>
    </citation>
    <scope>NUCLEOTIDE SEQUENCE [LARGE SCALE GENOMIC DNA]</scope>
    <source>
        <strain evidence="4">RIFCSPLOWO2_12_FULL_64_10</strain>
    </source>
</reference>
<dbReference type="PANTHER" id="PTHR30023">
    <property type="entry name" value="D-ALANYL-D-ALANINE CARBOXYPEPTIDASE"/>
    <property type="match status" value="1"/>
</dbReference>
<keyword evidence="3" id="KW-0645">Protease</keyword>
<name>A0A1F6C5A4_HANXR</name>
<dbReference type="InterPro" id="IPR000667">
    <property type="entry name" value="Peptidase_S13"/>
</dbReference>
<dbReference type="EMBL" id="MFKF01000406">
    <property type="protein sequence ID" value="OGG44339.1"/>
    <property type="molecule type" value="Genomic_DNA"/>
</dbReference>
<dbReference type="PANTHER" id="PTHR30023:SF0">
    <property type="entry name" value="PENICILLIN-SENSITIVE CARBOXYPEPTIDASE A"/>
    <property type="match status" value="1"/>
</dbReference>
<dbReference type="Proteomes" id="UP000178606">
    <property type="component" value="Unassembled WGS sequence"/>
</dbReference>
<dbReference type="NCBIfam" id="TIGR00666">
    <property type="entry name" value="PBP4"/>
    <property type="match status" value="1"/>
</dbReference>
<comment type="caution">
    <text evidence="3">The sequence shown here is derived from an EMBL/GenBank/DDBJ whole genome shotgun (WGS) entry which is preliminary data.</text>
</comment>
<evidence type="ECO:0000256" key="1">
    <source>
        <dbReference type="ARBA" id="ARBA00006096"/>
    </source>
</evidence>
<dbReference type="GO" id="GO:0004185">
    <property type="term" value="F:serine-type carboxypeptidase activity"/>
    <property type="evidence" value="ECO:0007669"/>
    <property type="project" value="InterPro"/>
</dbReference>
<comment type="similarity">
    <text evidence="1">Belongs to the peptidase S13 family.</text>
</comment>
<evidence type="ECO:0000256" key="2">
    <source>
        <dbReference type="ARBA" id="ARBA00022801"/>
    </source>
</evidence>
<protein>
    <submittedName>
        <fullName evidence="3">D-alanyl-D-alanine carboxypeptidase/D-alanyl-D-alanine-endopeptidase</fullName>
    </submittedName>
</protein>
<evidence type="ECO:0000313" key="3">
    <source>
        <dbReference type="EMBL" id="OGG44339.1"/>
    </source>
</evidence>
<accession>A0A1F6C5A4</accession>
<dbReference type="GO" id="GO:0006508">
    <property type="term" value="P:proteolysis"/>
    <property type="evidence" value="ECO:0007669"/>
    <property type="project" value="InterPro"/>
</dbReference>
<dbReference type="Pfam" id="PF02113">
    <property type="entry name" value="Peptidase_S13"/>
    <property type="match status" value="1"/>
</dbReference>
<keyword evidence="3" id="KW-0121">Carboxypeptidase</keyword>
<dbReference type="InterPro" id="IPR012338">
    <property type="entry name" value="Beta-lactam/transpept-like"/>
</dbReference>
<sequence length="433" mass="46151">MIFALLLLQASLAERIDALVAEKLPEGARASILVVRGDRALYARDAGAAMIPASNTKLFSTAAAWTRLGRDYRFETRLYLIDGDLHVVAGGDPNISGRFHDGDPTAVFKSWAARLKGRTIRNIVLHDPHGGAVVHPDWARYEDGPWWKAPVAWFSFNDNCVDVRVSPGAALGDPATISLSPDTAFVTIDNRTTTVNTVARGKDVVYSMRPGSIVFSRQIALKARPPTWSIPVEDPAAYFGAVLSETLSREGVRVTGEVVRGSDPIDAEPLLVHRSTLADALKVTNTRSHNLYAELLARHVAVSAGRPATFEDAARAVTAFAASIGAGNTALDDGCGLSRDNRTTARDVVTLLLRMRDDEMFVGSLAEGGDAGGTLRDRLAGTGIRAKTGTIDGVDALSGYAGDVTFSILLNGQKSHAEARALIDAIAEAVVGR</sequence>
<dbReference type="Gene3D" id="3.40.710.10">
    <property type="entry name" value="DD-peptidase/beta-lactamase superfamily"/>
    <property type="match status" value="2"/>
</dbReference>
<keyword evidence="2" id="KW-0378">Hydrolase</keyword>